<accession>A0A2W5QFM8</accession>
<organism evidence="2 3">
    <name type="scientific">Variovorax paradoxus</name>
    <dbReference type="NCBI Taxonomy" id="34073"/>
    <lineage>
        <taxon>Bacteria</taxon>
        <taxon>Pseudomonadati</taxon>
        <taxon>Pseudomonadota</taxon>
        <taxon>Betaproteobacteria</taxon>
        <taxon>Burkholderiales</taxon>
        <taxon>Comamonadaceae</taxon>
        <taxon>Variovorax</taxon>
    </lineage>
</organism>
<protein>
    <submittedName>
        <fullName evidence="2">Uncharacterized protein</fullName>
    </submittedName>
</protein>
<gene>
    <name evidence="2" type="ORF">DI563_31970</name>
</gene>
<evidence type="ECO:0000256" key="1">
    <source>
        <dbReference type="SAM" id="MobiDB-lite"/>
    </source>
</evidence>
<name>A0A2W5QFM8_VARPD</name>
<dbReference type="Proteomes" id="UP000249135">
    <property type="component" value="Unassembled WGS sequence"/>
</dbReference>
<feature type="compositionally biased region" description="Low complexity" evidence="1">
    <location>
        <begin position="8"/>
        <end position="21"/>
    </location>
</feature>
<sequence>MRMRPDFSSLRRAASSSAGSGICSPCTTSTETVPAVTFSPRIQAWRTARRNLVRSIWRSGSAAAKDFSAMRRSSG</sequence>
<dbReference type="AlphaFoldDB" id="A0A2W5QFM8"/>
<evidence type="ECO:0000313" key="3">
    <source>
        <dbReference type="Proteomes" id="UP000249135"/>
    </source>
</evidence>
<evidence type="ECO:0000313" key="2">
    <source>
        <dbReference type="EMBL" id="PZQ56427.1"/>
    </source>
</evidence>
<feature type="region of interest" description="Disordered" evidence="1">
    <location>
        <begin position="1"/>
        <end position="30"/>
    </location>
</feature>
<reference evidence="2 3" key="1">
    <citation type="submission" date="2017-08" db="EMBL/GenBank/DDBJ databases">
        <title>Infants hospitalized years apart are colonized by the same room-sourced microbial strains.</title>
        <authorList>
            <person name="Brooks B."/>
            <person name="Olm M.R."/>
            <person name="Firek B.A."/>
            <person name="Baker R."/>
            <person name="Thomas B.C."/>
            <person name="Morowitz M.J."/>
            <person name="Banfield J.F."/>
        </authorList>
    </citation>
    <scope>NUCLEOTIDE SEQUENCE [LARGE SCALE GENOMIC DNA]</scope>
    <source>
        <strain evidence="2">S2_005_003_R2_41</strain>
    </source>
</reference>
<proteinExistence type="predicted"/>
<dbReference type="EMBL" id="QFPP01000868">
    <property type="protein sequence ID" value="PZQ56427.1"/>
    <property type="molecule type" value="Genomic_DNA"/>
</dbReference>
<comment type="caution">
    <text evidence="2">The sequence shown here is derived from an EMBL/GenBank/DDBJ whole genome shotgun (WGS) entry which is preliminary data.</text>
</comment>